<dbReference type="Proteomes" id="UP000061587">
    <property type="component" value="Chromosome"/>
</dbReference>
<gene>
    <name evidence="1" type="ORF">BvMPK_1367</name>
</gene>
<protein>
    <submittedName>
        <fullName evidence="1">Uncharacterized protein</fullName>
    </submittedName>
</protein>
<dbReference type="InterPro" id="IPR041408">
    <property type="entry name" value="Hcp_Tssd"/>
</dbReference>
<sequence>MAFKASFKFSDSREFDVLRWDVKFNRDVDPKGRPASDIYGGKIYVEVESTPDTIVLDKMFKQYQPVNGSIVFKKADEDAKMKELVFENGYVVEYEEALNVANPYPMTIKFAISAQTVKMDEATFVQDWPENN</sequence>
<dbReference type="AlphaFoldDB" id="A0A0P0M1L5"/>
<dbReference type="GO" id="GO:0033104">
    <property type="term" value="C:type VI protein secretion system complex"/>
    <property type="evidence" value="ECO:0007669"/>
    <property type="project" value="InterPro"/>
</dbReference>
<reference evidence="2" key="1">
    <citation type="submission" date="2015-10" db="EMBL/GenBank/DDBJ databases">
        <title>Extensive mobilome-driven genome diversification in gut-associated Bacteroides vulgatus mpk.</title>
        <authorList>
            <person name="Beier S."/>
            <person name="Lange A."/>
            <person name="Huson D.H."/>
            <person name="Frick J.-S."/>
            <person name="Autenrieth I.B."/>
        </authorList>
    </citation>
    <scope>NUCLEOTIDE SEQUENCE [LARGE SCALE GENOMIC DNA]</scope>
    <source>
        <strain evidence="2">mpk</strain>
    </source>
</reference>
<reference evidence="1 2" key="2">
    <citation type="journal article" date="2016" name="Genome Biol. Evol.">
        <title>Extensive mobilome-driven genome diversification in mouse gut-associated Bacteroides vulgatus mpk.</title>
        <authorList>
            <person name="Lange A."/>
            <person name="Beier S."/>
            <person name="Steimle A."/>
            <person name="Autenrieth I.B."/>
            <person name="Huson D.H."/>
            <person name="Frick J.S."/>
        </authorList>
    </citation>
    <scope>NUCLEOTIDE SEQUENCE [LARGE SCALE GENOMIC DNA]</scope>
    <source>
        <strain evidence="2">mpk</strain>
    </source>
</reference>
<accession>A0A0P0M1L5</accession>
<name>A0A0P0M1L5_PHOVU</name>
<dbReference type="PATRIC" id="fig|821.40.peg.1623"/>
<dbReference type="GeneID" id="75111548"/>
<organism evidence="1 2">
    <name type="scientific">Phocaeicola vulgatus</name>
    <name type="common">Bacteroides vulgatus</name>
    <dbReference type="NCBI Taxonomy" id="821"/>
    <lineage>
        <taxon>Bacteria</taxon>
        <taxon>Pseudomonadati</taxon>
        <taxon>Bacteroidota</taxon>
        <taxon>Bacteroidia</taxon>
        <taxon>Bacteroidales</taxon>
        <taxon>Bacteroidaceae</taxon>
        <taxon>Phocaeicola</taxon>
    </lineage>
</organism>
<evidence type="ECO:0000313" key="2">
    <source>
        <dbReference type="Proteomes" id="UP000061587"/>
    </source>
</evidence>
<proteinExistence type="predicted"/>
<dbReference type="Pfam" id="PF17642">
    <property type="entry name" value="TssD"/>
    <property type="match status" value="1"/>
</dbReference>
<dbReference type="RefSeq" id="WP_005682899.1">
    <property type="nucleotide sequence ID" value="NZ_CP181425.1"/>
</dbReference>
<dbReference type="EMBL" id="CP013020">
    <property type="protein sequence ID" value="ALK83974.1"/>
    <property type="molecule type" value="Genomic_DNA"/>
</dbReference>
<evidence type="ECO:0000313" key="1">
    <source>
        <dbReference type="EMBL" id="ALK83974.1"/>
    </source>
</evidence>